<evidence type="ECO:0000313" key="2">
    <source>
        <dbReference type="EMBL" id="KKM87431.1"/>
    </source>
</evidence>
<protein>
    <submittedName>
        <fullName evidence="2">Uncharacterized protein</fullName>
    </submittedName>
</protein>
<feature type="region of interest" description="Disordered" evidence="1">
    <location>
        <begin position="60"/>
        <end position="105"/>
    </location>
</feature>
<name>A0A0F9LJN5_9ZZZZ</name>
<sequence>MDWLRRIIRRILGKPKGEKGIRLTRGGVAEVKEPVGPPPRTPVPRRGIRSTDLGIRKLRRHRGGRQYDQRSGFDPNKRMVDIEDGQTRKPTRKKGKRGWAEDRKN</sequence>
<feature type="compositionally biased region" description="Basic and acidic residues" evidence="1">
    <location>
        <begin position="75"/>
        <end position="87"/>
    </location>
</feature>
<dbReference type="AlphaFoldDB" id="A0A0F9LJN5"/>
<reference evidence="2" key="1">
    <citation type="journal article" date="2015" name="Nature">
        <title>Complex archaea that bridge the gap between prokaryotes and eukaryotes.</title>
        <authorList>
            <person name="Spang A."/>
            <person name="Saw J.H."/>
            <person name="Jorgensen S.L."/>
            <person name="Zaremba-Niedzwiedzka K."/>
            <person name="Martijn J."/>
            <person name="Lind A.E."/>
            <person name="van Eijk R."/>
            <person name="Schleper C."/>
            <person name="Guy L."/>
            <person name="Ettema T.J."/>
        </authorList>
    </citation>
    <scope>NUCLEOTIDE SEQUENCE</scope>
</reference>
<accession>A0A0F9LJN5</accession>
<dbReference type="EMBL" id="LAZR01007102">
    <property type="protein sequence ID" value="KKM87431.1"/>
    <property type="molecule type" value="Genomic_DNA"/>
</dbReference>
<proteinExistence type="predicted"/>
<organism evidence="2">
    <name type="scientific">marine sediment metagenome</name>
    <dbReference type="NCBI Taxonomy" id="412755"/>
    <lineage>
        <taxon>unclassified sequences</taxon>
        <taxon>metagenomes</taxon>
        <taxon>ecological metagenomes</taxon>
    </lineage>
</organism>
<evidence type="ECO:0000256" key="1">
    <source>
        <dbReference type="SAM" id="MobiDB-lite"/>
    </source>
</evidence>
<gene>
    <name evidence="2" type="ORF">LCGC14_1268940</name>
</gene>
<comment type="caution">
    <text evidence="2">The sequence shown here is derived from an EMBL/GenBank/DDBJ whole genome shotgun (WGS) entry which is preliminary data.</text>
</comment>